<dbReference type="PROSITE" id="PS00012">
    <property type="entry name" value="PHOSPHOPANTETHEINE"/>
    <property type="match status" value="1"/>
</dbReference>
<dbReference type="InterPro" id="IPR009081">
    <property type="entry name" value="PP-bd_ACP"/>
</dbReference>
<dbReference type="Pfam" id="PF00501">
    <property type="entry name" value="AMP-binding"/>
    <property type="match status" value="1"/>
</dbReference>
<feature type="domain" description="Carrier" evidence="3">
    <location>
        <begin position="217"/>
        <end position="292"/>
    </location>
</feature>
<dbReference type="InterPro" id="IPR025110">
    <property type="entry name" value="AMP-bd_C"/>
</dbReference>
<comment type="caution">
    <text evidence="4">The sequence shown here is derived from an EMBL/GenBank/DDBJ whole genome shotgun (WGS) entry which is preliminary data.</text>
</comment>
<dbReference type="InterPro" id="IPR020806">
    <property type="entry name" value="PKS_PP-bd"/>
</dbReference>
<dbReference type="Gene3D" id="1.10.1200.10">
    <property type="entry name" value="ACP-like"/>
    <property type="match status" value="1"/>
</dbReference>
<dbReference type="Pfam" id="PF00550">
    <property type="entry name" value="PP-binding"/>
    <property type="match status" value="1"/>
</dbReference>
<dbReference type="RefSeq" id="WP_303304559.1">
    <property type="nucleotide sequence ID" value="NZ_JAUOEL010000016.1"/>
</dbReference>
<dbReference type="PROSITE" id="PS50075">
    <property type="entry name" value="CARRIER"/>
    <property type="match status" value="1"/>
</dbReference>
<dbReference type="InterPro" id="IPR036736">
    <property type="entry name" value="ACP-like_sf"/>
</dbReference>
<evidence type="ECO:0000313" key="4">
    <source>
        <dbReference type="EMBL" id="MDO5977230.1"/>
    </source>
</evidence>
<dbReference type="InterPro" id="IPR045851">
    <property type="entry name" value="AMP-bd_C_sf"/>
</dbReference>
<reference evidence="4" key="1">
    <citation type="submission" date="2023-07" db="EMBL/GenBank/DDBJ databases">
        <title>Two novel species in the genus Flavivirga.</title>
        <authorList>
            <person name="Kwon K."/>
        </authorList>
    </citation>
    <scope>NUCLEOTIDE SEQUENCE</scope>
    <source>
        <strain evidence="4">KACC 14158</strain>
    </source>
</reference>
<dbReference type="Pfam" id="PF13193">
    <property type="entry name" value="AMP-binding_C"/>
    <property type="match status" value="1"/>
</dbReference>
<keyword evidence="5" id="KW-1185">Reference proteome</keyword>
<sequence length="594" mass="66509">NNYGPTETTVVATNYKVSNILEDNIPIGKPIANTQVYIMDSDHNLLPIGVVGEICIGGSGLARGYLNDPEKTSSSFISNPFVSGGRVYKTGDLGRWLSDGTLEFIGRVDDQVKIRGYRIELGEIESVLSQDSQIKSCCVLAREDVDGNKRLVGYVVVEGDFDKKGIQERLREKLPDYMVPQIWIALSEMPITSNGKIDKKGLPEPDSTQLSAQEYVGPRNERETQLVSIWQELLGIEKIGVHDDFFELGGHSILAIKLISRVNVVLNTVLNISVLFEYSTISSLLENIASANFSESKILIALEERGNQNSIFFTPPVGGTVGCYRDLVQLIGKDQPVYAFQCSGLDGQASVPESVEEMASMFIEEMQKIKPAGPYRLGGYSFGGRVALEMTLQLRSEGFEVEELLIIDAEFPKLNNDIQEELDHDKMFRDFLYEEVDEIGELFGITLPLSDSVLEGASKEEQISIVCKWIEDSGLAMTENEIRGHLEVVFSNTMYSYVPNIKEKLDTQVVLFRALYVPVKLETEEGTEISIIDNDIAEFDYGWNRYTNKEVLINAIPTTHPKILDQPYVNEISEYLIKKMTTEKTDDMIYSLEE</sequence>
<dbReference type="PANTHER" id="PTHR45527">
    <property type="entry name" value="NONRIBOSOMAL PEPTIDE SYNTHETASE"/>
    <property type="match status" value="1"/>
</dbReference>
<evidence type="ECO:0000313" key="5">
    <source>
        <dbReference type="Proteomes" id="UP001176806"/>
    </source>
</evidence>
<protein>
    <submittedName>
        <fullName evidence="4">AMP-binding protein</fullName>
    </submittedName>
</protein>
<dbReference type="Pfam" id="PF00975">
    <property type="entry name" value="Thioesterase"/>
    <property type="match status" value="1"/>
</dbReference>
<dbReference type="InterPro" id="IPR006162">
    <property type="entry name" value="Ppantetheine_attach_site"/>
</dbReference>
<evidence type="ECO:0000259" key="3">
    <source>
        <dbReference type="PROSITE" id="PS50075"/>
    </source>
</evidence>
<name>A0ABT8WW79_9FLAO</name>
<dbReference type="SUPFAM" id="SSF47336">
    <property type="entry name" value="ACP-like"/>
    <property type="match status" value="1"/>
</dbReference>
<dbReference type="Gene3D" id="2.30.38.10">
    <property type="entry name" value="Luciferase, Domain 3"/>
    <property type="match status" value="1"/>
</dbReference>
<dbReference type="Gene3D" id="3.40.50.1820">
    <property type="entry name" value="alpha/beta hydrolase"/>
    <property type="match status" value="1"/>
</dbReference>
<accession>A0ABT8WW79</accession>
<dbReference type="InterPro" id="IPR000873">
    <property type="entry name" value="AMP-dep_synth/lig_dom"/>
</dbReference>
<dbReference type="EMBL" id="JAUOEL010000016">
    <property type="protein sequence ID" value="MDO5977230.1"/>
    <property type="molecule type" value="Genomic_DNA"/>
</dbReference>
<dbReference type="Gene3D" id="3.40.50.980">
    <property type="match status" value="1"/>
</dbReference>
<dbReference type="SMART" id="SM00823">
    <property type="entry name" value="PKS_PP"/>
    <property type="match status" value="1"/>
</dbReference>
<dbReference type="Proteomes" id="UP001176806">
    <property type="component" value="Unassembled WGS sequence"/>
</dbReference>
<dbReference type="InterPro" id="IPR001031">
    <property type="entry name" value="Thioesterase"/>
</dbReference>
<keyword evidence="2" id="KW-0597">Phosphoprotein</keyword>
<feature type="non-terminal residue" evidence="4">
    <location>
        <position position="1"/>
    </location>
</feature>
<dbReference type="SUPFAM" id="SSF53474">
    <property type="entry name" value="alpha/beta-Hydrolases"/>
    <property type="match status" value="1"/>
</dbReference>
<dbReference type="Gene3D" id="3.30.300.30">
    <property type="match status" value="1"/>
</dbReference>
<evidence type="ECO:0000256" key="1">
    <source>
        <dbReference type="ARBA" id="ARBA00022450"/>
    </source>
</evidence>
<dbReference type="InterPro" id="IPR029058">
    <property type="entry name" value="AB_hydrolase_fold"/>
</dbReference>
<dbReference type="SUPFAM" id="SSF56801">
    <property type="entry name" value="Acetyl-CoA synthetase-like"/>
    <property type="match status" value="1"/>
</dbReference>
<evidence type="ECO:0000256" key="2">
    <source>
        <dbReference type="ARBA" id="ARBA00022553"/>
    </source>
</evidence>
<keyword evidence="1" id="KW-0596">Phosphopantetheine</keyword>
<dbReference type="PANTHER" id="PTHR45527:SF14">
    <property type="entry name" value="PLIPASTATIN SYNTHASE SUBUNIT B"/>
    <property type="match status" value="1"/>
</dbReference>
<organism evidence="4 5">
    <name type="scientific">Flavivirga jejuensis</name>
    <dbReference type="NCBI Taxonomy" id="870487"/>
    <lineage>
        <taxon>Bacteria</taxon>
        <taxon>Pseudomonadati</taxon>
        <taxon>Bacteroidota</taxon>
        <taxon>Flavobacteriia</taxon>
        <taxon>Flavobacteriales</taxon>
        <taxon>Flavobacteriaceae</taxon>
        <taxon>Flavivirga</taxon>
    </lineage>
</organism>
<gene>
    <name evidence="4" type="ORF">Q4Q40_23805</name>
</gene>
<proteinExistence type="predicted"/>